<evidence type="ECO:0000313" key="4">
    <source>
        <dbReference type="Proteomes" id="UP001177023"/>
    </source>
</evidence>
<feature type="non-terminal residue" evidence="3">
    <location>
        <position position="387"/>
    </location>
</feature>
<dbReference type="InterPro" id="IPR006571">
    <property type="entry name" value="TLDc_dom"/>
</dbReference>
<name>A0AA36CJS8_9BILA</name>
<accession>A0AA36CJS8</accession>
<evidence type="ECO:0000259" key="2">
    <source>
        <dbReference type="PROSITE" id="PS51886"/>
    </source>
</evidence>
<sequence>MGNEQSHKVKKTHGQSASPSESPRIDSRSTEAAKKLADSSGKITAASLQNLFSAELAYSLWKYLSEGQGDGVTPEAAASKITPLMGTSTDIYVKICQPVHHFIKVCLEAAGGVAYDVDVGFIQSLVKKMTAHGDNWESIVEWKNSECARFCHQLQSVVLNKLNGYPVTNVQLNSDVLSQLQFLYLQSALPPSYFVKDPKTGELAEWVPIYTSAMQGISVNRFENNVFEYKGHTVTVIKLKDKRTVALASDTTFRNGSTRYGGNDTMYFELEPSLLRLDGTNSIYSNFKIRSASMGLSFKEVMKIDKDLDEVVAIEVWGCGGASTLNEQRGLRDWQNRQAERNKKVPLPGNWDDNPDKTLLEMAGINFSNERANMEMEARRRAEMGDG</sequence>
<dbReference type="EMBL" id="CATQJA010002060">
    <property type="protein sequence ID" value="CAJ0569566.1"/>
    <property type="molecule type" value="Genomic_DNA"/>
</dbReference>
<feature type="region of interest" description="Disordered" evidence="1">
    <location>
        <begin position="1"/>
        <end position="33"/>
    </location>
</feature>
<dbReference type="AlphaFoldDB" id="A0AA36CJS8"/>
<proteinExistence type="predicted"/>
<protein>
    <recommendedName>
        <fullName evidence="2">TLDc domain-containing protein</fullName>
    </recommendedName>
</protein>
<evidence type="ECO:0000313" key="3">
    <source>
        <dbReference type="EMBL" id="CAJ0569566.1"/>
    </source>
</evidence>
<feature type="domain" description="TLDc" evidence="2">
    <location>
        <begin position="175"/>
        <end position="320"/>
    </location>
</feature>
<keyword evidence="4" id="KW-1185">Reference proteome</keyword>
<reference evidence="3" key="1">
    <citation type="submission" date="2023-06" db="EMBL/GenBank/DDBJ databases">
        <authorList>
            <person name="Delattre M."/>
        </authorList>
    </citation>
    <scope>NUCLEOTIDE SEQUENCE</scope>
    <source>
        <strain evidence="3">AF72</strain>
    </source>
</reference>
<gene>
    <name evidence="3" type="ORF">MSPICULIGERA_LOCUS8042</name>
</gene>
<evidence type="ECO:0000256" key="1">
    <source>
        <dbReference type="SAM" id="MobiDB-lite"/>
    </source>
</evidence>
<dbReference type="Proteomes" id="UP001177023">
    <property type="component" value="Unassembled WGS sequence"/>
</dbReference>
<dbReference type="PROSITE" id="PS51886">
    <property type="entry name" value="TLDC"/>
    <property type="match status" value="1"/>
</dbReference>
<comment type="caution">
    <text evidence="3">The sequence shown here is derived from an EMBL/GenBank/DDBJ whole genome shotgun (WGS) entry which is preliminary data.</text>
</comment>
<dbReference type="SMART" id="SM00584">
    <property type="entry name" value="TLDc"/>
    <property type="match status" value="1"/>
</dbReference>
<organism evidence="3 4">
    <name type="scientific">Mesorhabditis spiculigera</name>
    <dbReference type="NCBI Taxonomy" id="96644"/>
    <lineage>
        <taxon>Eukaryota</taxon>
        <taxon>Metazoa</taxon>
        <taxon>Ecdysozoa</taxon>
        <taxon>Nematoda</taxon>
        <taxon>Chromadorea</taxon>
        <taxon>Rhabditida</taxon>
        <taxon>Rhabditina</taxon>
        <taxon>Rhabditomorpha</taxon>
        <taxon>Rhabditoidea</taxon>
        <taxon>Rhabditidae</taxon>
        <taxon>Mesorhabditinae</taxon>
        <taxon>Mesorhabditis</taxon>
    </lineage>
</organism>
<feature type="compositionally biased region" description="Basic and acidic residues" evidence="1">
    <location>
        <begin position="23"/>
        <end position="33"/>
    </location>
</feature>
<dbReference type="Pfam" id="PF07534">
    <property type="entry name" value="TLD"/>
    <property type="match status" value="1"/>
</dbReference>